<evidence type="ECO:0000313" key="1">
    <source>
        <dbReference type="EMBL" id="PPQ88817.1"/>
    </source>
</evidence>
<dbReference type="EMBL" id="NHYD01002019">
    <property type="protein sequence ID" value="PPQ88817.1"/>
    <property type="molecule type" value="Genomic_DNA"/>
</dbReference>
<reference evidence="1 2" key="1">
    <citation type="journal article" date="2018" name="Evol. Lett.">
        <title>Horizontal gene cluster transfer increased hallucinogenic mushroom diversity.</title>
        <authorList>
            <person name="Reynolds H.T."/>
            <person name="Vijayakumar V."/>
            <person name="Gluck-Thaler E."/>
            <person name="Korotkin H.B."/>
            <person name="Matheny P.B."/>
            <person name="Slot J.C."/>
        </authorList>
    </citation>
    <scope>NUCLEOTIDE SEQUENCE [LARGE SCALE GENOMIC DNA]</scope>
    <source>
        <strain evidence="1 2">2631</strain>
    </source>
</reference>
<organism evidence="1 2">
    <name type="scientific">Psilocybe cyanescens</name>
    <dbReference type="NCBI Taxonomy" id="93625"/>
    <lineage>
        <taxon>Eukaryota</taxon>
        <taxon>Fungi</taxon>
        <taxon>Dikarya</taxon>
        <taxon>Basidiomycota</taxon>
        <taxon>Agaricomycotina</taxon>
        <taxon>Agaricomycetes</taxon>
        <taxon>Agaricomycetidae</taxon>
        <taxon>Agaricales</taxon>
        <taxon>Agaricineae</taxon>
        <taxon>Strophariaceae</taxon>
        <taxon>Psilocybe</taxon>
    </lineage>
</organism>
<accession>A0A409XDT6</accession>
<proteinExistence type="predicted"/>
<protein>
    <submittedName>
        <fullName evidence="1">Uncharacterized protein</fullName>
    </submittedName>
</protein>
<evidence type="ECO:0000313" key="2">
    <source>
        <dbReference type="Proteomes" id="UP000283269"/>
    </source>
</evidence>
<name>A0A409XDT6_PSICY</name>
<dbReference type="Proteomes" id="UP000283269">
    <property type="component" value="Unassembled WGS sequence"/>
</dbReference>
<keyword evidence="2" id="KW-1185">Reference proteome</keyword>
<dbReference type="AlphaFoldDB" id="A0A409XDT6"/>
<sequence>MTWTISLNGKRLHQHSRPPPSGLHLTYFHTSKASTTATAFFDIWDTASVHVQGFSSVDMSLFEELRVGGGAIPLVTAMRLPLNAHAAPVLTSWRSTKPLHLVAKGIQRQTPRRLQCLLGSHALISLAAPTVERIMVPMSTLACSGVTGSMCSGLPRNIVRYERILSHTDPP</sequence>
<dbReference type="InParanoid" id="A0A409XDT6"/>
<gene>
    <name evidence="1" type="ORF">CVT25_008487</name>
</gene>
<comment type="caution">
    <text evidence="1">The sequence shown here is derived from an EMBL/GenBank/DDBJ whole genome shotgun (WGS) entry which is preliminary data.</text>
</comment>